<organism evidence="1 2">
    <name type="scientific">Puccinia sorghi</name>
    <dbReference type="NCBI Taxonomy" id="27349"/>
    <lineage>
        <taxon>Eukaryota</taxon>
        <taxon>Fungi</taxon>
        <taxon>Dikarya</taxon>
        <taxon>Basidiomycota</taxon>
        <taxon>Pucciniomycotina</taxon>
        <taxon>Pucciniomycetes</taxon>
        <taxon>Pucciniales</taxon>
        <taxon>Pucciniaceae</taxon>
        <taxon>Puccinia</taxon>
    </lineage>
</organism>
<evidence type="ECO:0008006" key="3">
    <source>
        <dbReference type="Google" id="ProtNLM"/>
    </source>
</evidence>
<dbReference type="Proteomes" id="UP000037035">
    <property type="component" value="Unassembled WGS sequence"/>
</dbReference>
<sequence>EKVEVYVGKVLQHVHFWVAEGPVQLILGKPFLKDASAHNTYKNNGGE</sequence>
<evidence type="ECO:0000313" key="2">
    <source>
        <dbReference type="Proteomes" id="UP000037035"/>
    </source>
</evidence>
<comment type="caution">
    <text evidence="1">The sequence shown here is derived from an EMBL/GenBank/DDBJ whole genome shotgun (WGS) entry which is preliminary data.</text>
</comment>
<gene>
    <name evidence="1" type="ORF">VP01_10390g1</name>
</gene>
<feature type="non-terminal residue" evidence="1">
    <location>
        <position position="1"/>
    </location>
</feature>
<proteinExistence type="predicted"/>
<protein>
    <recommendedName>
        <fullName evidence="3">Reverse transcriptase domain-containing protein</fullName>
    </recommendedName>
</protein>
<dbReference type="EMBL" id="LAVV01000433">
    <property type="protein sequence ID" value="KNZ64346.1"/>
    <property type="molecule type" value="Genomic_DNA"/>
</dbReference>
<accession>A0A0L6VUI0</accession>
<keyword evidence="2" id="KW-1185">Reference proteome</keyword>
<evidence type="ECO:0000313" key="1">
    <source>
        <dbReference type="EMBL" id="KNZ64346.1"/>
    </source>
</evidence>
<name>A0A0L6VUI0_9BASI</name>
<reference evidence="1 2" key="1">
    <citation type="submission" date="2015-08" db="EMBL/GenBank/DDBJ databases">
        <title>Next Generation Sequencing and Analysis of the Genome of Puccinia sorghi L Schw, the Causal Agent of Maize Common Rust.</title>
        <authorList>
            <person name="Rochi L."/>
            <person name="Burguener G."/>
            <person name="Darino M."/>
            <person name="Turjanski A."/>
            <person name="Kreff E."/>
            <person name="Dieguez M.J."/>
            <person name="Sacco F."/>
        </authorList>
    </citation>
    <scope>NUCLEOTIDE SEQUENCE [LARGE SCALE GENOMIC DNA]</scope>
    <source>
        <strain evidence="1 2">RO10H11247</strain>
    </source>
</reference>
<dbReference type="VEuPathDB" id="FungiDB:VP01_10390g1"/>
<dbReference type="OrthoDB" id="10651628at2759"/>
<dbReference type="AlphaFoldDB" id="A0A0L6VUI0"/>